<dbReference type="RefSeq" id="WP_092220231.1">
    <property type="nucleotide sequence ID" value="NZ_FNJI01000005.1"/>
</dbReference>
<evidence type="ECO:0000313" key="2">
    <source>
        <dbReference type="Proteomes" id="UP000199073"/>
    </source>
</evidence>
<keyword evidence="2" id="KW-1185">Reference proteome</keyword>
<dbReference type="STRING" id="91360.SAMN05660330_00916"/>
<dbReference type="Proteomes" id="UP000199073">
    <property type="component" value="Unassembled WGS sequence"/>
</dbReference>
<proteinExistence type="predicted"/>
<dbReference type="AlphaFoldDB" id="A0A1H0LZN5"/>
<dbReference type="EMBL" id="FNJI01000005">
    <property type="protein sequence ID" value="SDO73501.1"/>
    <property type="molecule type" value="Genomic_DNA"/>
</dbReference>
<gene>
    <name evidence="1" type="ORF">SAMN05660330_00916</name>
</gene>
<reference evidence="1 2" key="1">
    <citation type="submission" date="2016-10" db="EMBL/GenBank/DDBJ databases">
        <authorList>
            <person name="de Groot N.N."/>
        </authorList>
    </citation>
    <scope>NUCLEOTIDE SEQUENCE [LARGE SCALE GENOMIC DNA]</scope>
    <source>
        <strain evidence="1 2">DSM 12130</strain>
    </source>
</reference>
<sequence>MKTREDLVTQALALVASGNRTLDTQSASTHSSPVVKEELFHEFRIGSLSYLSRVFGANSTYYQSFKSEVTHATASRTRRGVGILSAARKELEGNWLETTRGAISKDILTSILKLARTHFDQGCLHAAVILAGGVINELLQQLCLAQNIRLYNEIQGKAVAKKPLQLCGEAYKKKIIDRQQNKQLISWIELCNSVAGNPGEPAAEGQVKQMLSGTQSFLAQSTL</sequence>
<organism evidence="1 2">
    <name type="scientific">Desulforhopalus singaporensis</name>
    <dbReference type="NCBI Taxonomy" id="91360"/>
    <lineage>
        <taxon>Bacteria</taxon>
        <taxon>Pseudomonadati</taxon>
        <taxon>Thermodesulfobacteriota</taxon>
        <taxon>Desulfobulbia</taxon>
        <taxon>Desulfobulbales</taxon>
        <taxon>Desulfocapsaceae</taxon>
        <taxon>Desulforhopalus</taxon>
    </lineage>
</organism>
<dbReference type="OrthoDB" id="5394106at2"/>
<name>A0A1H0LZN5_9BACT</name>
<accession>A0A1H0LZN5</accession>
<protein>
    <submittedName>
        <fullName evidence="1">Uncharacterized protein</fullName>
    </submittedName>
</protein>
<evidence type="ECO:0000313" key="1">
    <source>
        <dbReference type="EMBL" id="SDO73501.1"/>
    </source>
</evidence>